<dbReference type="Proteomes" id="UP000037460">
    <property type="component" value="Unassembled WGS sequence"/>
</dbReference>
<evidence type="ECO:0000256" key="2">
    <source>
        <dbReference type="ARBA" id="ARBA00022630"/>
    </source>
</evidence>
<feature type="transmembrane region" description="Helical" evidence="5">
    <location>
        <begin position="367"/>
        <end position="387"/>
    </location>
</feature>
<evidence type="ECO:0000313" key="7">
    <source>
        <dbReference type="Proteomes" id="UP000037460"/>
    </source>
</evidence>
<keyword evidence="6" id="KW-0503">Monooxygenase</keyword>
<organism evidence="6 7">
    <name type="scientific">Chrysochromulina tobinii</name>
    <dbReference type="NCBI Taxonomy" id="1460289"/>
    <lineage>
        <taxon>Eukaryota</taxon>
        <taxon>Haptista</taxon>
        <taxon>Haptophyta</taxon>
        <taxon>Prymnesiophyceae</taxon>
        <taxon>Prymnesiales</taxon>
        <taxon>Chrysochromulinaceae</taxon>
        <taxon>Chrysochromulina</taxon>
    </lineage>
</organism>
<sequence>MVWKGKLSTEYERCVLKCNPCAMPDADRSSNDPEPPNANGENVPEACALVDEGGAFELDAAFVVGADGSRRTVANALVAQDRQRWVWPGRRLRVTRYKDTAVRVYKTIPLVFPPSWRKDINYSARTKTVNFDALPCLTGEYCGVLLIKPEDEVAQGLGDAAAARAYLDATLPQFSPYIPDAALPGIVAKPPSRLPQFRYVGPRLHLRSSTVLLGDAVHQVKPYFGLGVNAAFEDVAALDRCLDEAPSMGAALAAFSRQRAPEARVLTQISRSFDRGGVLAFFTFILPLILDGIFHGALPRLFAPNTLAMLQRPELTFSAIRRRKRIDRALQLALIGTAGVLATRLTLTLVRAAANLLAAGGAVRAPLVAVAALPMAAALSTAAWRFLGARVRGDVADVLAAQKKGLEGEQSEAE</sequence>
<comment type="caution">
    <text evidence="6">The sequence shown here is derived from an EMBL/GenBank/DDBJ whole genome shotgun (WGS) entry which is preliminary data.</text>
</comment>
<dbReference type="PANTHER" id="PTHR46028">
    <property type="entry name" value="KYNURENINE 3-MONOOXYGENASE"/>
    <property type="match status" value="1"/>
</dbReference>
<protein>
    <submittedName>
        <fullName evidence="6">Kynurenine 3-monooxygenase</fullName>
    </submittedName>
</protein>
<feature type="transmembrane region" description="Helical" evidence="5">
    <location>
        <begin position="329"/>
        <end position="347"/>
    </location>
</feature>
<evidence type="ECO:0000256" key="1">
    <source>
        <dbReference type="ARBA" id="ARBA00001974"/>
    </source>
</evidence>
<evidence type="ECO:0000256" key="4">
    <source>
        <dbReference type="ARBA" id="ARBA00023002"/>
    </source>
</evidence>
<dbReference type="PRINTS" id="PR00420">
    <property type="entry name" value="RNGMNOXGNASE"/>
</dbReference>
<evidence type="ECO:0000256" key="5">
    <source>
        <dbReference type="SAM" id="Phobius"/>
    </source>
</evidence>
<dbReference type="OrthoDB" id="10053569at2759"/>
<dbReference type="InterPro" id="IPR036188">
    <property type="entry name" value="FAD/NAD-bd_sf"/>
</dbReference>
<keyword evidence="5" id="KW-0812">Transmembrane</keyword>
<keyword evidence="3" id="KW-0274">FAD</keyword>
<dbReference type="SUPFAM" id="SSF51905">
    <property type="entry name" value="FAD/NAD(P)-binding domain"/>
    <property type="match status" value="1"/>
</dbReference>
<keyword evidence="5" id="KW-0472">Membrane</keyword>
<dbReference type="AlphaFoldDB" id="A0A0M0JA74"/>
<dbReference type="Gene3D" id="3.50.50.60">
    <property type="entry name" value="FAD/NAD(P)-binding domain"/>
    <property type="match status" value="1"/>
</dbReference>
<reference evidence="7" key="1">
    <citation type="journal article" date="2015" name="PLoS Genet.">
        <title>Genome Sequence and Transcriptome Analyses of Chrysochromulina tobin: Metabolic Tools for Enhanced Algal Fitness in the Prominent Order Prymnesiales (Haptophyceae).</title>
        <authorList>
            <person name="Hovde B.T."/>
            <person name="Deodato C.R."/>
            <person name="Hunsperger H.M."/>
            <person name="Ryken S.A."/>
            <person name="Yost W."/>
            <person name="Jha R.K."/>
            <person name="Patterson J."/>
            <person name="Monnat R.J. Jr."/>
            <person name="Barlow S.B."/>
            <person name="Starkenburg S.R."/>
            <person name="Cattolico R.A."/>
        </authorList>
    </citation>
    <scope>NUCLEOTIDE SEQUENCE</scope>
    <source>
        <strain evidence="7">CCMP291</strain>
    </source>
</reference>
<name>A0A0M0JA74_9EUKA</name>
<keyword evidence="7" id="KW-1185">Reference proteome</keyword>
<dbReference type="GO" id="GO:0070189">
    <property type="term" value="P:kynurenine metabolic process"/>
    <property type="evidence" value="ECO:0007669"/>
    <property type="project" value="TreeGrafter"/>
</dbReference>
<evidence type="ECO:0000313" key="6">
    <source>
        <dbReference type="EMBL" id="KOO23400.1"/>
    </source>
</evidence>
<accession>A0A0M0JA74</accession>
<keyword evidence="4" id="KW-0560">Oxidoreductase</keyword>
<dbReference type="PANTHER" id="PTHR46028:SF2">
    <property type="entry name" value="KYNURENINE 3-MONOOXYGENASE"/>
    <property type="match status" value="1"/>
</dbReference>
<keyword evidence="2" id="KW-0285">Flavoprotein</keyword>
<proteinExistence type="predicted"/>
<comment type="cofactor">
    <cofactor evidence="1">
        <name>FAD</name>
        <dbReference type="ChEBI" id="CHEBI:57692"/>
    </cofactor>
</comment>
<dbReference type="EMBL" id="JWZX01003196">
    <property type="protein sequence ID" value="KOO23400.1"/>
    <property type="molecule type" value="Genomic_DNA"/>
</dbReference>
<evidence type="ECO:0000256" key="3">
    <source>
        <dbReference type="ARBA" id="ARBA00022827"/>
    </source>
</evidence>
<keyword evidence="5" id="KW-1133">Transmembrane helix</keyword>
<dbReference type="GO" id="GO:0004502">
    <property type="term" value="F:kynurenine 3-monooxygenase activity"/>
    <property type="evidence" value="ECO:0007669"/>
    <property type="project" value="TreeGrafter"/>
</dbReference>
<gene>
    <name evidence="6" type="ORF">Ctob_004281</name>
</gene>
<feature type="transmembrane region" description="Helical" evidence="5">
    <location>
        <begin position="278"/>
        <end position="302"/>
    </location>
</feature>